<evidence type="ECO:0000313" key="9">
    <source>
        <dbReference type="EMBL" id="KAJ1648201.1"/>
    </source>
</evidence>
<evidence type="ECO:0000256" key="2">
    <source>
        <dbReference type="ARBA" id="ARBA00020672"/>
    </source>
</evidence>
<evidence type="ECO:0000256" key="7">
    <source>
        <dbReference type="PIRSR" id="PIRSR022950-1"/>
    </source>
</evidence>
<dbReference type="PANTHER" id="PTHR14189">
    <property type="entry name" value="PROTEIN PHOSPHATASE METHYLESTERASE-1 RELATED"/>
    <property type="match status" value="1"/>
</dbReference>
<organism evidence="9 10">
    <name type="scientific">Coemansia asiatica</name>
    <dbReference type="NCBI Taxonomy" id="1052880"/>
    <lineage>
        <taxon>Eukaryota</taxon>
        <taxon>Fungi</taxon>
        <taxon>Fungi incertae sedis</taxon>
        <taxon>Zoopagomycota</taxon>
        <taxon>Kickxellomycotina</taxon>
        <taxon>Kickxellomycetes</taxon>
        <taxon>Kickxellales</taxon>
        <taxon>Kickxellaceae</taxon>
        <taxon>Coemansia</taxon>
    </lineage>
</organism>
<dbReference type="AlphaFoldDB" id="A0A9W8CLH4"/>
<dbReference type="Proteomes" id="UP001145021">
    <property type="component" value="Unassembled WGS sequence"/>
</dbReference>
<dbReference type="Gene3D" id="3.40.50.1820">
    <property type="entry name" value="alpha/beta hydrolase"/>
    <property type="match status" value="1"/>
</dbReference>
<dbReference type="InterPro" id="IPR016812">
    <property type="entry name" value="PPase_methylesterase_euk"/>
</dbReference>
<evidence type="ECO:0000256" key="4">
    <source>
        <dbReference type="ARBA" id="ARBA00022801"/>
    </source>
</evidence>
<comment type="caution">
    <text evidence="9">The sequence shown here is derived from an EMBL/GenBank/DDBJ whole genome shotgun (WGS) entry which is preliminary data.</text>
</comment>
<dbReference type="Pfam" id="PF12697">
    <property type="entry name" value="Abhydrolase_6"/>
    <property type="match status" value="1"/>
</dbReference>
<keyword evidence="4 6" id="KW-0378">Hydrolase</keyword>
<dbReference type="InterPro" id="IPR029058">
    <property type="entry name" value="AB_hydrolase_fold"/>
</dbReference>
<feature type="active site" evidence="7">
    <location>
        <position position="166"/>
    </location>
</feature>
<accession>A0A9W8CLH4</accession>
<dbReference type="SUPFAM" id="SSF53474">
    <property type="entry name" value="alpha/beta-Hydrolases"/>
    <property type="match status" value="1"/>
</dbReference>
<dbReference type="GO" id="GO:0051723">
    <property type="term" value="F:protein methylesterase activity"/>
    <property type="evidence" value="ECO:0007669"/>
    <property type="project" value="UniProtKB-EC"/>
</dbReference>
<evidence type="ECO:0000256" key="6">
    <source>
        <dbReference type="PIRNR" id="PIRNR022950"/>
    </source>
</evidence>
<comment type="function">
    <text evidence="6">Demethylates proteins that have been reversibly carboxymethylated.</text>
</comment>
<evidence type="ECO:0000256" key="5">
    <source>
        <dbReference type="ARBA" id="ARBA00049203"/>
    </source>
</evidence>
<proteinExistence type="inferred from homology"/>
<protein>
    <recommendedName>
        <fullName evidence="2 6">Protein phosphatase methylesterase 1</fullName>
        <shortName evidence="6">PME-1</shortName>
        <ecNumber evidence="6">3.1.1.-</ecNumber>
    </recommendedName>
</protein>
<dbReference type="PIRSF" id="PIRSF022950">
    <property type="entry name" value="PPase_methylesterase_euk"/>
    <property type="match status" value="1"/>
</dbReference>
<dbReference type="EC" id="3.1.1.-" evidence="6"/>
<evidence type="ECO:0000313" key="10">
    <source>
        <dbReference type="Proteomes" id="UP001145021"/>
    </source>
</evidence>
<gene>
    <name evidence="9" type="primary">PPE1_1</name>
    <name evidence="9" type="ORF">LPJ64_000462</name>
</gene>
<feature type="active site" evidence="7">
    <location>
        <position position="291"/>
    </location>
</feature>
<sequence length="329" mass="36473">MDLRQSIFKARTTTVPATEDLSETHDFDPLPWNKYFETKTSINSADTLFNVYASGLSNNGPVFMFHHGAGHSGLTFGLVSKHIRQMVPDSIVIAPDARGHGSTTGDNQDNLGLQRLVEDYIDIAKSMLGDQTRDIILVGHSMGGAVMAHVAATKKLRRILGLILIDIVEGSAMDSLSAIPRFIAARPQSFKSVQSAIKWHIDSETILNPGSARLSVPSLITKDADRWVWRTELLPTEKYWPEWYTGLSRTFVGAPTAKLLVLAGTDRLDKELLIAQMQGKFQLELLPAAGHTIQEDLPDRVGDIILSFWRRNQPLDISSVRHLPQKKAD</sequence>
<feature type="active site" evidence="7">
    <location>
        <position position="141"/>
    </location>
</feature>
<evidence type="ECO:0000256" key="1">
    <source>
        <dbReference type="ARBA" id="ARBA00008645"/>
    </source>
</evidence>
<keyword evidence="10" id="KW-1185">Reference proteome</keyword>
<dbReference type="InterPro" id="IPR000073">
    <property type="entry name" value="AB_hydrolase_1"/>
</dbReference>
<keyword evidence="3 6" id="KW-0719">Serine esterase</keyword>
<reference evidence="9" key="1">
    <citation type="submission" date="2022-07" db="EMBL/GenBank/DDBJ databases">
        <title>Phylogenomic reconstructions and comparative analyses of Kickxellomycotina fungi.</title>
        <authorList>
            <person name="Reynolds N.K."/>
            <person name="Stajich J.E."/>
            <person name="Barry K."/>
            <person name="Grigoriev I.V."/>
            <person name="Crous P."/>
            <person name="Smith M.E."/>
        </authorList>
    </citation>
    <scope>NUCLEOTIDE SEQUENCE</scope>
    <source>
        <strain evidence="9">NBRC 105413</strain>
    </source>
</reference>
<comment type="catalytic activity">
    <reaction evidence="5">
        <text>[phosphatase 2A protein]-C-terminal L-leucine methyl ester + H2O = [phosphatase 2A protein]-C-terminal L-leucine + methanol + H(+)</text>
        <dbReference type="Rhea" id="RHEA:48548"/>
        <dbReference type="Rhea" id="RHEA-COMP:12134"/>
        <dbReference type="Rhea" id="RHEA-COMP:12135"/>
        <dbReference type="ChEBI" id="CHEBI:15377"/>
        <dbReference type="ChEBI" id="CHEBI:15378"/>
        <dbReference type="ChEBI" id="CHEBI:17790"/>
        <dbReference type="ChEBI" id="CHEBI:90516"/>
        <dbReference type="ChEBI" id="CHEBI:90517"/>
        <dbReference type="EC" id="3.1.1.89"/>
    </reaction>
</comment>
<comment type="similarity">
    <text evidence="1 6">Belongs to the AB hydrolase superfamily.</text>
</comment>
<evidence type="ECO:0000256" key="3">
    <source>
        <dbReference type="ARBA" id="ARBA00022487"/>
    </source>
</evidence>
<name>A0A9W8CLH4_9FUNG</name>
<feature type="domain" description="AB hydrolase-1" evidence="8">
    <location>
        <begin position="65"/>
        <end position="301"/>
    </location>
</feature>
<dbReference type="EMBL" id="JANBOH010000009">
    <property type="protein sequence ID" value="KAJ1648201.1"/>
    <property type="molecule type" value="Genomic_DNA"/>
</dbReference>
<evidence type="ECO:0000259" key="8">
    <source>
        <dbReference type="Pfam" id="PF12697"/>
    </source>
</evidence>
<dbReference type="PANTHER" id="PTHR14189:SF0">
    <property type="entry name" value="PROTEIN PHOSPHATASE METHYLESTERASE 1"/>
    <property type="match status" value="1"/>
</dbReference>